<dbReference type="Proteomes" id="UP000195557">
    <property type="component" value="Unassembled WGS sequence"/>
</dbReference>
<organism evidence="2">
    <name type="scientific">Ostreococcus tauri</name>
    <name type="common">Marine green alga</name>
    <dbReference type="NCBI Taxonomy" id="70448"/>
    <lineage>
        <taxon>Eukaryota</taxon>
        <taxon>Viridiplantae</taxon>
        <taxon>Chlorophyta</taxon>
        <taxon>Mamiellophyceae</taxon>
        <taxon>Mamiellales</taxon>
        <taxon>Bathycoccaceae</taxon>
        <taxon>Ostreococcus</taxon>
    </lineage>
</organism>
<dbReference type="AlphaFoldDB" id="A0A1Y5IE69"/>
<reference evidence="2" key="1">
    <citation type="submission" date="2017-04" db="EMBL/GenBank/DDBJ databases">
        <title>Population genomics of picophytoplankton unveils novel chromosome hypervariability.</title>
        <authorList>
            <consortium name="DOE Joint Genome Institute"/>
            <person name="Blanc-Mathieu R."/>
            <person name="Krasovec M."/>
            <person name="Hebrard M."/>
            <person name="Yau S."/>
            <person name="Desgranges E."/>
            <person name="Martin J."/>
            <person name="Schackwitz W."/>
            <person name="Kuo A."/>
            <person name="Salin G."/>
            <person name="Donnadieu C."/>
            <person name="Desdevises Y."/>
            <person name="Sanchez-Ferandin S."/>
            <person name="Moreau H."/>
            <person name="Rivals E."/>
            <person name="Grigoriev I.V."/>
            <person name="Grimsley N."/>
            <person name="Eyre-Walker A."/>
            <person name="Piganeau G."/>
        </authorList>
    </citation>
    <scope>NUCLEOTIDE SEQUENCE [LARGE SCALE GENOMIC DNA]</scope>
    <source>
        <strain evidence="2">RCC 1115</strain>
    </source>
</reference>
<sequence>MTRHGNSEPTEGEIAGAYGALERARASEASKSARGGKRAPTGRVGALVRALGATVSKDEREILKRCETIADPTGSGTFELKKVRLGISLGDAWL</sequence>
<evidence type="ECO:0000313" key="2">
    <source>
        <dbReference type="EMBL" id="OUS46927.1"/>
    </source>
</evidence>
<name>A0A1Y5IE69_OSTTA</name>
<gene>
    <name evidence="2" type="ORF">BE221DRAFT_73184</name>
</gene>
<protein>
    <submittedName>
        <fullName evidence="2">Uncharacterized protein</fullName>
    </submittedName>
</protein>
<feature type="region of interest" description="Disordered" evidence="1">
    <location>
        <begin position="1"/>
        <end position="41"/>
    </location>
</feature>
<proteinExistence type="predicted"/>
<accession>A0A1Y5IE69</accession>
<dbReference type="EMBL" id="KZ155780">
    <property type="protein sequence ID" value="OUS46927.1"/>
    <property type="molecule type" value="Genomic_DNA"/>
</dbReference>
<evidence type="ECO:0000256" key="1">
    <source>
        <dbReference type="SAM" id="MobiDB-lite"/>
    </source>
</evidence>